<proteinExistence type="predicted"/>
<sequence>MIELYLFLAFMIIAAIVATEIKDLLSAVISLVRLKNPGILVLEQLLLPFSQFFTLLDFIINYSLVKRQGRLRT</sequence>
<keyword evidence="1" id="KW-0812">Transmembrane</keyword>
<evidence type="ECO:0000256" key="1">
    <source>
        <dbReference type="SAM" id="Phobius"/>
    </source>
</evidence>
<organism evidence="2">
    <name type="scientific">marine sediment metagenome</name>
    <dbReference type="NCBI Taxonomy" id="412755"/>
    <lineage>
        <taxon>unclassified sequences</taxon>
        <taxon>metagenomes</taxon>
        <taxon>ecological metagenomes</taxon>
    </lineage>
</organism>
<gene>
    <name evidence="2" type="ORF">S12H4_21680</name>
</gene>
<evidence type="ECO:0000313" key="2">
    <source>
        <dbReference type="EMBL" id="GAI84878.1"/>
    </source>
</evidence>
<keyword evidence="1" id="KW-0472">Membrane</keyword>
<comment type="caution">
    <text evidence="2">The sequence shown here is derived from an EMBL/GenBank/DDBJ whole genome shotgun (WGS) entry which is preliminary data.</text>
</comment>
<name>X1RW23_9ZZZZ</name>
<reference evidence="2" key="1">
    <citation type="journal article" date="2014" name="Front. Microbiol.">
        <title>High frequency of phylogenetically diverse reductive dehalogenase-homologous genes in deep subseafloor sedimentary metagenomes.</title>
        <authorList>
            <person name="Kawai M."/>
            <person name="Futagami T."/>
            <person name="Toyoda A."/>
            <person name="Takaki Y."/>
            <person name="Nishi S."/>
            <person name="Hori S."/>
            <person name="Arai W."/>
            <person name="Tsubouchi T."/>
            <person name="Morono Y."/>
            <person name="Uchiyama I."/>
            <person name="Ito T."/>
            <person name="Fujiyama A."/>
            <person name="Inagaki F."/>
            <person name="Takami H."/>
        </authorList>
    </citation>
    <scope>NUCLEOTIDE SEQUENCE</scope>
    <source>
        <strain evidence="2">Expedition CK06-06</strain>
    </source>
</reference>
<accession>X1RW23</accession>
<feature type="transmembrane region" description="Helical" evidence="1">
    <location>
        <begin position="45"/>
        <end position="65"/>
    </location>
</feature>
<keyword evidence="1" id="KW-1133">Transmembrane helix</keyword>
<protein>
    <submittedName>
        <fullName evidence="2">Uncharacterized protein</fullName>
    </submittedName>
</protein>
<dbReference type="EMBL" id="BARW01011185">
    <property type="protein sequence ID" value="GAI84878.1"/>
    <property type="molecule type" value="Genomic_DNA"/>
</dbReference>
<dbReference type="AlphaFoldDB" id="X1RW23"/>